<accession>A0A2P6QBY9</accession>
<keyword evidence="3" id="KW-1185">Reference proteome</keyword>
<gene>
    <name evidence="2" type="ORF">RchiOBHm_Chr5g0038321</name>
</gene>
<dbReference type="Gramene" id="PRQ31695">
    <property type="protein sequence ID" value="PRQ31695"/>
    <property type="gene ID" value="RchiOBHm_Chr5g0038321"/>
</dbReference>
<reference evidence="2 3" key="1">
    <citation type="journal article" date="2018" name="Nat. Genet.">
        <title>The Rosa genome provides new insights in the design of modern roses.</title>
        <authorList>
            <person name="Bendahmane M."/>
        </authorList>
    </citation>
    <scope>NUCLEOTIDE SEQUENCE [LARGE SCALE GENOMIC DNA]</scope>
    <source>
        <strain evidence="3">cv. Old Blush</strain>
    </source>
</reference>
<feature type="compositionally biased region" description="Low complexity" evidence="1">
    <location>
        <begin position="35"/>
        <end position="55"/>
    </location>
</feature>
<dbReference type="EMBL" id="PDCK01000043">
    <property type="protein sequence ID" value="PRQ31695.1"/>
    <property type="molecule type" value="Genomic_DNA"/>
</dbReference>
<proteinExistence type="predicted"/>
<sequence>MTSSSLKPSKRRKSQLILALGNPQSPPMSSPTPPISSVAPPSLPSAASSGLSLVH</sequence>
<evidence type="ECO:0000256" key="1">
    <source>
        <dbReference type="SAM" id="MobiDB-lite"/>
    </source>
</evidence>
<feature type="compositionally biased region" description="Pro residues" evidence="1">
    <location>
        <begin position="24"/>
        <end position="34"/>
    </location>
</feature>
<evidence type="ECO:0000313" key="3">
    <source>
        <dbReference type="Proteomes" id="UP000238479"/>
    </source>
</evidence>
<dbReference type="AlphaFoldDB" id="A0A2P6QBY9"/>
<protein>
    <submittedName>
        <fullName evidence="2">Uncharacterized protein</fullName>
    </submittedName>
</protein>
<feature type="region of interest" description="Disordered" evidence="1">
    <location>
        <begin position="1"/>
        <end position="55"/>
    </location>
</feature>
<comment type="caution">
    <text evidence="2">The sequence shown here is derived from an EMBL/GenBank/DDBJ whole genome shotgun (WGS) entry which is preliminary data.</text>
</comment>
<evidence type="ECO:0000313" key="2">
    <source>
        <dbReference type="EMBL" id="PRQ31695.1"/>
    </source>
</evidence>
<name>A0A2P6QBY9_ROSCH</name>
<organism evidence="2 3">
    <name type="scientific">Rosa chinensis</name>
    <name type="common">China rose</name>
    <dbReference type="NCBI Taxonomy" id="74649"/>
    <lineage>
        <taxon>Eukaryota</taxon>
        <taxon>Viridiplantae</taxon>
        <taxon>Streptophyta</taxon>
        <taxon>Embryophyta</taxon>
        <taxon>Tracheophyta</taxon>
        <taxon>Spermatophyta</taxon>
        <taxon>Magnoliopsida</taxon>
        <taxon>eudicotyledons</taxon>
        <taxon>Gunneridae</taxon>
        <taxon>Pentapetalae</taxon>
        <taxon>rosids</taxon>
        <taxon>fabids</taxon>
        <taxon>Rosales</taxon>
        <taxon>Rosaceae</taxon>
        <taxon>Rosoideae</taxon>
        <taxon>Rosoideae incertae sedis</taxon>
        <taxon>Rosa</taxon>
    </lineage>
</organism>
<dbReference type="Proteomes" id="UP000238479">
    <property type="component" value="Chromosome 5"/>
</dbReference>